<gene>
    <name evidence="3" type="ORF">HMPREF3216_00569</name>
</gene>
<dbReference type="EMBL" id="LRQA01000033">
    <property type="protein sequence ID" value="KXA18286.1"/>
    <property type="molecule type" value="Genomic_DNA"/>
</dbReference>
<dbReference type="PATRIC" id="fig|2702.99.peg.563"/>
<comment type="caution">
    <text evidence="3">The sequence shown here is derived from an EMBL/GenBank/DDBJ whole genome shotgun (WGS) entry which is preliminary data.</text>
</comment>
<accession>A0A133NPU6</accession>
<feature type="compositionally biased region" description="Polar residues" evidence="1">
    <location>
        <begin position="182"/>
        <end position="194"/>
    </location>
</feature>
<protein>
    <submittedName>
        <fullName evidence="3">SAF domain protein</fullName>
    </submittedName>
</protein>
<name>A0A133NPU6_GARVA</name>
<evidence type="ECO:0000313" key="4">
    <source>
        <dbReference type="Proteomes" id="UP000070558"/>
    </source>
</evidence>
<dbReference type="AlphaFoldDB" id="A0A133NPU6"/>
<evidence type="ECO:0000256" key="1">
    <source>
        <dbReference type="SAM" id="MobiDB-lite"/>
    </source>
</evidence>
<keyword evidence="2" id="KW-0472">Membrane</keyword>
<keyword evidence="2" id="KW-1133">Transmembrane helix</keyword>
<feature type="transmembrane region" description="Helical" evidence="2">
    <location>
        <begin position="37"/>
        <end position="56"/>
    </location>
</feature>
<dbReference type="Proteomes" id="UP000070558">
    <property type="component" value="Unassembled WGS sequence"/>
</dbReference>
<evidence type="ECO:0000313" key="3">
    <source>
        <dbReference type="EMBL" id="KXA18286.1"/>
    </source>
</evidence>
<evidence type="ECO:0000256" key="2">
    <source>
        <dbReference type="SAM" id="Phobius"/>
    </source>
</evidence>
<feature type="region of interest" description="Disordered" evidence="1">
    <location>
        <begin position="172"/>
        <end position="194"/>
    </location>
</feature>
<proteinExistence type="predicted"/>
<sequence>MNDAYMQTSFLLKTVGSEGSNKEPVELLKRRQKAQTLNLLSIFFISVATLFSIHMVSAFTATQSVPVAIRNIAKGSVIKKSDLHYVSVPKSSVFNNVLNYDSVNNSAKNAYVAACNIKYGTPIFSNQVTKQTKIPPGFTTISVNLASSSTSLASGDVISIAFSKVPNDSNAASHSANPAAQLETSSDAGQPNNLDFNNKNVEVIHNVIVVKVNSSAQNTLLAMPAQNALQIINTQAIIPNLAVIAVQN</sequence>
<reference evidence="3 4" key="1">
    <citation type="submission" date="2016-01" db="EMBL/GenBank/DDBJ databases">
        <authorList>
            <person name="Oliw E.H."/>
        </authorList>
    </citation>
    <scope>NUCLEOTIDE SEQUENCE [LARGE SCALE GENOMIC DNA]</scope>
    <source>
        <strain evidence="3 4">GED7760B</strain>
    </source>
</reference>
<dbReference type="CDD" id="cd11614">
    <property type="entry name" value="SAF_CpaB_FlgA_like"/>
    <property type="match status" value="1"/>
</dbReference>
<keyword evidence="2" id="KW-0812">Transmembrane</keyword>
<organism evidence="3 4">
    <name type="scientific">Gardnerella vaginalis</name>
    <dbReference type="NCBI Taxonomy" id="2702"/>
    <lineage>
        <taxon>Bacteria</taxon>
        <taxon>Bacillati</taxon>
        <taxon>Actinomycetota</taxon>
        <taxon>Actinomycetes</taxon>
        <taxon>Bifidobacteriales</taxon>
        <taxon>Bifidobacteriaceae</taxon>
        <taxon>Gardnerella</taxon>
    </lineage>
</organism>